<feature type="compositionally biased region" description="Low complexity" evidence="1">
    <location>
        <begin position="21"/>
        <end position="34"/>
    </location>
</feature>
<dbReference type="AlphaFoldDB" id="A0A2I0JD46"/>
<keyword evidence="3" id="KW-1185">Reference proteome</keyword>
<evidence type="ECO:0000313" key="3">
    <source>
        <dbReference type="Proteomes" id="UP000233551"/>
    </source>
</evidence>
<sequence length="255" mass="27652">MTLLIAVRSVELPGGSWAAEGSAGPGARASWAGRAGAGPRRGAGPRKAVAGPNLRANWVARSGPNPRRGETGRASGLGRVVSVGLGRTGWTDSTGLDQLDWAGPAQTEKMGRARERENTGEDEVGRRRGIRRPRIAASAFGYRGDSAGDGDEHRLDYAVLGMGVTRLGSVGIEGNFRFWRGFFEFSGEGFPEFNCRKSGELRGGNRGILLRGVSRVRSRREIRARGKDFRAFERDPNRESRERESESEIGTVRAR</sequence>
<evidence type="ECO:0000313" key="2">
    <source>
        <dbReference type="EMBL" id="PKI53586.1"/>
    </source>
</evidence>
<gene>
    <name evidence="2" type="ORF">CRG98_026036</name>
</gene>
<accession>A0A2I0JD46</accession>
<feature type="region of interest" description="Disordered" evidence="1">
    <location>
        <begin position="94"/>
        <end position="128"/>
    </location>
</feature>
<feature type="compositionally biased region" description="Basic and acidic residues" evidence="1">
    <location>
        <begin position="231"/>
        <end position="246"/>
    </location>
</feature>
<name>A0A2I0JD46_PUNGR</name>
<feature type="region of interest" description="Disordered" evidence="1">
    <location>
        <begin position="15"/>
        <end position="51"/>
    </location>
</feature>
<feature type="compositionally biased region" description="Basic and acidic residues" evidence="1">
    <location>
        <begin position="109"/>
        <end position="126"/>
    </location>
</feature>
<feature type="region of interest" description="Disordered" evidence="1">
    <location>
        <begin position="231"/>
        <end position="255"/>
    </location>
</feature>
<dbReference type="Proteomes" id="UP000233551">
    <property type="component" value="Unassembled WGS sequence"/>
</dbReference>
<protein>
    <submittedName>
        <fullName evidence="2">Uncharacterized protein</fullName>
    </submittedName>
</protein>
<evidence type="ECO:0000256" key="1">
    <source>
        <dbReference type="SAM" id="MobiDB-lite"/>
    </source>
</evidence>
<dbReference type="EMBL" id="PGOL01001850">
    <property type="protein sequence ID" value="PKI53586.1"/>
    <property type="molecule type" value="Genomic_DNA"/>
</dbReference>
<feature type="compositionally biased region" description="Low complexity" evidence="1">
    <location>
        <begin position="42"/>
        <end position="51"/>
    </location>
</feature>
<organism evidence="2 3">
    <name type="scientific">Punica granatum</name>
    <name type="common">Pomegranate</name>
    <dbReference type="NCBI Taxonomy" id="22663"/>
    <lineage>
        <taxon>Eukaryota</taxon>
        <taxon>Viridiplantae</taxon>
        <taxon>Streptophyta</taxon>
        <taxon>Embryophyta</taxon>
        <taxon>Tracheophyta</taxon>
        <taxon>Spermatophyta</taxon>
        <taxon>Magnoliopsida</taxon>
        <taxon>eudicotyledons</taxon>
        <taxon>Gunneridae</taxon>
        <taxon>Pentapetalae</taxon>
        <taxon>rosids</taxon>
        <taxon>malvids</taxon>
        <taxon>Myrtales</taxon>
        <taxon>Lythraceae</taxon>
        <taxon>Punica</taxon>
    </lineage>
</organism>
<proteinExistence type="predicted"/>
<comment type="caution">
    <text evidence="2">The sequence shown here is derived from an EMBL/GenBank/DDBJ whole genome shotgun (WGS) entry which is preliminary data.</text>
</comment>
<reference evidence="2 3" key="1">
    <citation type="submission" date="2017-11" db="EMBL/GenBank/DDBJ databases">
        <title>De-novo sequencing of pomegranate (Punica granatum L.) genome.</title>
        <authorList>
            <person name="Akparov Z."/>
            <person name="Amiraslanov A."/>
            <person name="Hajiyeva S."/>
            <person name="Abbasov M."/>
            <person name="Kaur K."/>
            <person name="Hamwieh A."/>
            <person name="Solovyev V."/>
            <person name="Salamov A."/>
            <person name="Braich B."/>
            <person name="Kosarev P."/>
            <person name="Mahmoud A."/>
            <person name="Hajiyev E."/>
            <person name="Babayeva S."/>
            <person name="Izzatullayeva V."/>
            <person name="Mammadov A."/>
            <person name="Mammadov A."/>
            <person name="Sharifova S."/>
            <person name="Ojaghi J."/>
            <person name="Eynullazada K."/>
            <person name="Bayramov B."/>
            <person name="Abdulazimova A."/>
            <person name="Shahmuradov I."/>
        </authorList>
    </citation>
    <scope>NUCLEOTIDE SEQUENCE [LARGE SCALE GENOMIC DNA]</scope>
    <source>
        <strain evidence="3">cv. AG2017</strain>
        <tissue evidence="2">Leaf</tissue>
    </source>
</reference>